<evidence type="ECO:0000313" key="2">
    <source>
        <dbReference type="EnsemblPlants" id="OBART08G14620.1"/>
    </source>
</evidence>
<protein>
    <submittedName>
        <fullName evidence="2">Uncharacterized protein</fullName>
    </submittedName>
</protein>
<feature type="region of interest" description="Disordered" evidence="1">
    <location>
        <begin position="37"/>
        <end position="76"/>
    </location>
</feature>
<name>A0A0D3H084_9ORYZ</name>
<evidence type="ECO:0000313" key="3">
    <source>
        <dbReference type="Proteomes" id="UP000026960"/>
    </source>
</evidence>
<evidence type="ECO:0000256" key="1">
    <source>
        <dbReference type="SAM" id="MobiDB-lite"/>
    </source>
</evidence>
<reference evidence="2" key="2">
    <citation type="submission" date="2015-03" db="UniProtKB">
        <authorList>
            <consortium name="EnsemblPlants"/>
        </authorList>
    </citation>
    <scope>IDENTIFICATION</scope>
</reference>
<dbReference type="HOGENOM" id="CLU_2200990_0_0_1"/>
<sequence>MGLSRFSDWIWPGSRTTRRARDAPASSVAVAMAGALFPDSPSGFREPTMGTLRGPAGSSRRGRSSTATGIPTAASPSSCRVTAMAAAVSRSPAAVGSPTAMSPVPRIL</sequence>
<reference evidence="2" key="1">
    <citation type="journal article" date="2009" name="Rice">
        <title>De Novo Next Generation Sequencing of Plant Genomes.</title>
        <authorList>
            <person name="Rounsley S."/>
            <person name="Marri P.R."/>
            <person name="Yu Y."/>
            <person name="He R."/>
            <person name="Sisneros N."/>
            <person name="Goicoechea J.L."/>
            <person name="Lee S.J."/>
            <person name="Angelova A."/>
            <person name="Kudrna D."/>
            <person name="Luo M."/>
            <person name="Affourtit J."/>
            <person name="Desany B."/>
            <person name="Knight J."/>
            <person name="Niazi F."/>
            <person name="Egholm M."/>
            <person name="Wing R.A."/>
        </authorList>
    </citation>
    <scope>NUCLEOTIDE SEQUENCE [LARGE SCALE GENOMIC DNA]</scope>
    <source>
        <strain evidence="2">cv. IRGC 105608</strain>
    </source>
</reference>
<dbReference type="Proteomes" id="UP000026960">
    <property type="component" value="Chromosome 8"/>
</dbReference>
<keyword evidence="3" id="KW-1185">Reference proteome</keyword>
<proteinExistence type="predicted"/>
<dbReference type="Gramene" id="OBART08G14620.1">
    <property type="protein sequence ID" value="OBART08G14620.1"/>
    <property type="gene ID" value="OBART08G14620"/>
</dbReference>
<dbReference type="AlphaFoldDB" id="A0A0D3H084"/>
<dbReference type="PaxDb" id="65489-OBART08G14620.1"/>
<organism evidence="2">
    <name type="scientific">Oryza barthii</name>
    <dbReference type="NCBI Taxonomy" id="65489"/>
    <lineage>
        <taxon>Eukaryota</taxon>
        <taxon>Viridiplantae</taxon>
        <taxon>Streptophyta</taxon>
        <taxon>Embryophyta</taxon>
        <taxon>Tracheophyta</taxon>
        <taxon>Spermatophyta</taxon>
        <taxon>Magnoliopsida</taxon>
        <taxon>Liliopsida</taxon>
        <taxon>Poales</taxon>
        <taxon>Poaceae</taxon>
        <taxon>BOP clade</taxon>
        <taxon>Oryzoideae</taxon>
        <taxon>Oryzeae</taxon>
        <taxon>Oryzinae</taxon>
        <taxon>Oryza</taxon>
    </lineage>
</organism>
<accession>A0A0D3H084</accession>
<dbReference type="EnsemblPlants" id="OBART08G14620.1">
    <property type="protein sequence ID" value="OBART08G14620.1"/>
    <property type="gene ID" value="OBART08G14620"/>
</dbReference>
<feature type="compositionally biased region" description="Low complexity" evidence="1">
    <location>
        <begin position="53"/>
        <end position="69"/>
    </location>
</feature>